<proteinExistence type="predicted"/>
<dbReference type="AlphaFoldDB" id="A0A8X6W9V4"/>
<name>A0A8X6W9V4_TRICX</name>
<sequence>MLCQSDSKHDDRLRDHSKTNVLKAVGGGTLPHRNAMKRFHGIRTLNIREWYHWSCVSNNHPIFPRIPEPSFRRVLPNLSDRRRGAIVCSRGMINQHKTWSCKPRLIGENCNFVAVRVNDAPDENSD</sequence>
<accession>A0A8X6W9V4</accession>
<evidence type="ECO:0000313" key="2">
    <source>
        <dbReference type="Proteomes" id="UP000887159"/>
    </source>
</evidence>
<dbReference type="Proteomes" id="UP000887159">
    <property type="component" value="Unassembled WGS sequence"/>
</dbReference>
<reference evidence="1" key="1">
    <citation type="submission" date="2020-08" db="EMBL/GenBank/DDBJ databases">
        <title>Multicomponent nature underlies the extraordinary mechanical properties of spider dragline silk.</title>
        <authorList>
            <person name="Kono N."/>
            <person name="Nakamura H."/>
            <person name="Mori M."/>
            <person name="Yoshida Y."/>
            <person name="Ohtoshi R."/>
            <person name="Malay A.D."/>
            <person name="Moran D.A.P."/>
            <person name="Tomita M."/>
            <person name="Numata K."/>
            <person name="Arakawa K."/>
        </authorList>
    </citation>
    <scope>NUCLEOTIDE SEQUENCE</scope>
</reference>
<evidence type="ECO:0000313" key="1">
    <source>
        <dbReference type="EMBL" id="GFY31057.1"/>
    </source>
</evidence>
<comment type="caution">
    <text evidence="1">The sequence shown here is derived from an EMBL/GenBank/DDBJ whole genome shotgun (WGS) entry which is preliminary data.</text>
</comment>
<gene>
    <name evidence="1" type="ORF">TNCV_4359641</name>
</gene>
<keyword evidence="2" id="KW-1185">Reference proteome</keyword>
<protein>
    <submittedName>
        <fullName evidence="1">Uncharacterized protein</fullName>
    </submittedName>
</protein>
<dbReference type="EMBL" id="BMAU01021396">
    <property type="protein sequence ID" value="GFY31057.1"/>
    <property type="molecule type" value="Genomic_DNA"/>
</dbReference>
<organism evidence="1 2">
    <name type="scientific">Trichonephila clavipes</name>
    <name type="common">Golden silk orbweaver</name>
    <name type="synonym">Nephila clavipes</name>
    <dbReference type="NCBI Taxonomy" id="2585209"/>
    <lineage>
        <taxon>Eukaryota</taxon>
        <taxon>Metazoa</taxon>
        <taxon>Ecdysozoa</taxon>
        <taxon>Arthropoda</taxon>
        <taxon>Chelicerata</taxon>
        <taxon>Arachnida</taxon>
        <taxon>Araneae</taxon>
        <taxon>Araneomorphae</taxon>
        <taxon>Entelegynae</taxon>
        <taxon>Araneoidea</taxon>
        <taxon>Nephilidae</taxon>
        <taxon>Trichonephila</taxon>
    </lineage>
</organism>